<dbReference type="Gene3D" id="3.10.20.230">
    <property type="entry name" value="Doublecortin domain"/>
    <property type="match status" value="2"/>
</dbReference>
<sequence length="3329" mass="374717">MATVDRKRKAERPKKDRKRQAPDNETSPPKGKPPLPPGNGARLPRAPKVPTEKKPKHKSMVNLRQSPEREEIRSSLTAPVYSKSCNFYVDDNYQFPPIKIVIHPKKYRKLDIMLRDLSRRMPQLPFGVRSVYTPTGRNKVTTLEDLTDDGNYICSTYKRKARGLDISKVVTRHAWHLGRPDSGQRRLNMLLRENENIKSASILRGRPRPDYDLSRAYMEKHPKKLHVMRNGDPTDKHIFLLNRRTAQTFEQILDDLSGMFGFAVQKLYTIDGKQITGIKALIDGPDALVAAPLEDFKPMALTYSQTPGSRLRTTVSDVENLQSRLQNKKDRLAKTKGRWKVWVQTNAMPSASTRAQVTMTVYGSKGNSGPITLGQGDGQHFQAGHIDEFNVSVGNVGEAYKIRIAHDNSGDFPGWLCDEVRMRDLDTDEELVFPCKRWLARDEDDQEICRELPAVRRGEAVLPIMKYEIEVHTGDIWGGGTDANVYITVYGDRGDSGVRQLYAENKGIYFRKGQVDHFTLEAVTLGHLRRIIIGHDGTGPGEGWFLEKVIVREPRAKPHEEYVFYCGKWLDEGEDDGKIVRELKVQDEYMDDVLEKRNWEYEKWKFEKGNQLKFYSIVTGKCLRLQADGSVDGLGREKDIQTVFEVVPKKPTRPMFCSVAHPDSYLVIDNGRISGLGKGGPYGEFRVRVQHDRTVMLESVKNPLQFITINHDGKPGEVRGILDKDPTRRFFVYCKGAFRHRGVIMLCTSAFQAINLESEGSILSGLGRRAGPAAQFRVHKVGASGSVRMFESMANPGNYMRLMDGKIDCMGDKGPDSQFLVTKHKDKGYITLQMNSHRGLFVGMTAEGKVHPTIDTGVKNICLFPEIVENGIPKSESTAMLEEELMQEIRGQAKSQTPSPKAVPQEPKKQPQFAASDNLDDDVIKEWRIVKRTKSTQAPCHSQNSPLFKRHHVIRQVFKLRPDKYYNVAGASPHCSLSTTVLKYVVSVYTGKESGAETDASVYITLYGERGDSGKRQLIKSNNARKFRTGQKDVFHLEVVDLAKLQTCVIGHDSTAAGEGWYLEKVTVKESDTATEEYVFPCHKWLDTSMEDRKIERVLTVKEVLPVELNNISKEEGDEEKQVAITEEVAEDETSKKEGSIPPEPEILLQGSPAEETGILKDIQTPKKSGGEYNVLIKTSEDSKPANGGKVTITVYGNNGKSDDIKLYATNANSAFEPGNMDEFEISVGDIGDIYKIRVMKEDSDKWEGWHLIEVKLKDKDTDEEIIFPFNRWLARDKDDGDIARELPVLLPSGQLAAPVCHYLVQVYTGDHWGAGTDANMYITLHGIHGDSGRRLLYRSATNTVKFQRGQVDSFEFEVVSLDQLTAIDISHDGKGHGAGVFLDKVIIKEKKGSDLSPLQYVFPCGRWLDDHEDDCKTERTLRMIEVIDSKKPIPSKEAGKKSQGHWTVQVKTSDLKDAGTTAQVYLTIYGTNGHSNRLQLGKEGNPIDLFSASKESTFQMDVGDIGKVTKLRLEHSNSGQKPDWHVDYVKLIDDDTQEMLVFYVDRWLALDKEDGQICRELPVVKIGSSSLPVLHYVLAVMTGHMESAKMDHGSVYINMHGIHGDTGFRELTAPISKNRLPWQPGQEDIFILEAVSVGRLKKIELKIDGNGGSKWYVQQVRVVEGKRAWTEAVFYCHKWLGTDKNLPLEFSVSDMRPSNELIDALESIPKGLTKPVSTKGRWLIWVQTGLQADAGTSEKVFLVLSGLKGQSDPILINGKDSLNPGSVVKLEAKVDEIGMVFKVRFYFDEKHVGTSWFLQKLKLKDQDTGEELHFDYKDWMESTEDNPGGFLEIPAVRPDIPPMKEQVYIVSVETGDLDCADTEADVFCDLIGQWGSSSHRSLAVSNNKKMFRTGQVDDFCITCVELGSIQNVLIGHNTIGRGRGWYCEVVKVKLAEHWEKIFPCRRWLDTGCDDRQLVTQLSPLSELLMDVTTGQKYLSNKDGVWNYHITSAGPEKLPKSALNRKLRTVSIVVYGLDGTVGPIELENTDSDTIMPGKTDHFFNHSLPGVGEIHKIRVSAGYEDDAESVWSIQTVILEEQKSKDILKFDFSRWVGEVGGDIRKEVPVVIHGKPYDPILQYFVMVHTSEAEVNAGTNSNVFITMYGSKSDSGRRHLTRSLKGTKKFHTGQVDTFIVEAVDLGQLEKIVVAKGPGTPWLLEKIIVKRSHYEAIEHIFLHEKWIGAKEKQKEEIEITLLLTATLESNVAVPVDHILSLKSSDGSWKIETLTGGMKESSDKLDPVVVFCGNKRESKPLPLTSSSENPFQIGQKDTFLVKLMDDVGELFKIRIGFANNTVPKGWYIRTISFEDADTGDVFLSELNSWILVDNKLDGWKEFPIMWPAVQIPAVMNYIVTIHVGDVHKAGTDSNVYIELYGDRGTTGRRFLKHSLSNTEKFKQIQVDVFELEAVYLGDVEKVVIGHDSKGPGNGWYLEKVVVQQSPDSREVIFPCNKWLDEKEDDHQIERTLHSGFAAITSGDDSEVAPPLVKASVLKQEEGLEEEDKEDTMVHPPKSPKEEGYPWRVMTTTGDDPGQETGSAVELILYGTKGQSEPIIIGDQNGFKFNRGQIDAFNVKVNTDVGEVYKVRVGFHGSEHEVSWYQDYSSAPSWCLEKLTMLDVTKGREYEFEGHVWIKLDNHNDFWRELPVKNGAQQLKAMVYQVETYTGQKFKAGTDTNVFIQIFGEWGDTGRRRLMESKTNSSKFESGSRDLFEVQALDLGKLVKVKISHGGAGPGSGWFLNKVIIKESPTAVTKYVFKYERWLDEGDGDGEIDQELVLTDIIEGEDTEEAEKVHDTQWQVHTVTGSEAGMGSRCPIELILYGLQGHSPPVVIGEKDNFHLQEGQINSFDVQVVEDVGELYKVRVGFHDKEQEALWYQNYSQAPNWYLEKLTLENMTTKNKYDFEAKTWLKVDDNRDFWREFAVKGGKEELKLLRYLVEVHTGEKFKAGTDANVYLQVFGQRGDTGKRRLMTSKINPHNKFEAGKIDLFEIEAVDLGTLTKVKVSHDRAGEETGWFLHKISIKESDAKDKYVFKWDRWLDIEDGRTTVEAELPLTEVLEDKEPEPKPQTPHAVEWKVLVTTSSEPDSSTDAKVTLTIYGDYGNSGPILLQSSDGSPIFERGKTDEFNVSIDLEELGPIQKIRLEHDNSGVSPGWRVEKVVLINKAENINLTFPVNRWLSSEKFGDTVVEVPNNTGTPRWPVRKYVVQTLTGDSSGAGTDAIVYIKLVGAVADSGRRNLLHNLEDTNKFETGKAMNVYYGPTKSHQNPVIITSTYSFYFRQAGFTRAQPKVIRTL</sequence>
<evidence type="ECO:0008006" key="8">
    <source>
        <dbReference type="Google" id="ProtNLM"/>
    </source>
</evidence>
<keyword evidence="2" id="KW-0175">Coiled coil</keyword>
<dbReference type="CDD" id="cd01756">
    <property type="entry name" value="PLAT_repeat"/>
    <property type="match status" value="6"/>
</dbReference>
<dbReference type="SUPFAM" id="SSF49723">
    <property type="entry name" value="Lipase/lipooxygenase domain (PLAT/LH2 domain)"/>
    <property type="match status" value="19"/>
</dbReference>
<feature type="domain" description="PLAT" evidence="4">
    <location>
        <begin position="2388"/>
        <end position="2506"/>
    </location>
</feature>
<feature type="domain" description="PLAT" evidence="4">
    <location>
        <begin position="3237"/>
        <end position="3329"/>
    </location>
</feature>
<dbReference type="Gene3D" id="2.40.180.10">
    <property type="entry name" value="Catalase core domain"/>
    <property type="match status" value="8"/>
</dbReference>
<feature type="domain" description="PLAT" evidence="4">
    <location>
        <begin position="1575"/>
        <end position="1695"/>
    </location>
</feature>
<comment type="caution">
    <text evidence="1">Lacks conserved residue(s) required for the propagation of feature annotation.</text>
</comment>
<reference evidence="6" key="2">
    <citation type="journal article" date="2021" name="Genome Biol. Evol.">
        <title>Developing a high-quality reference genome for a parasitic bivalve with doubly uniparental inheritance (Bivalvia: Unionida).</title>
        <authorList>
            <person name="Smith C.H."/>
        </authorList>
    </citation>
    <scope>NUCLEOTIDE SEQUENCE</scope>
    <source>
        <strain evidence="6">CHS0354</strain>
        <tissue evidence="6">Mantle</tissue>
    </source>
</reference>
<feature type="region of interest" description="Disordered" evidence="3">
    <location>
        <begin position="890"/>
        <end position="916"/>
    </location>
</feature>
<feature type="domain" description="PLAT" evidence="4">
    <location>
        <begin position="2832"/>
        <end position="2959"/>
    </location>
</feature>
<evidence type="ECO:0000256" key="1">
    <source>
        <dbReference type="PROSITE-ProRule" id="PRU00152"/>
    </source>
</evidence>
<name>A0AAE0VIR2_9BIVA</name>
<dbReference type="SUPFAM" id="SSF50353">
    <property type="entry name" value="Cytokine"/>
    <property type="match status" value="1"/>
</dbReference>
<reference evidence="6" key="1">
    <citation type="journal article" date="2021" name="Genome Biol. Evol.">
        <title>A High-Quality Reference Genome for a Parasitic Bivalve with Doubly Uniparental Inheritance (Bivalvia: Unionida).</title>
        <authorList>
            <person name="Smith C.H."/>
        </authorList>
    </citation>
    <scope>NUCLEOTIDE SEQUENCE</scope>
    <source>
        <strain evidence="6">CHS0354</strain>
    </source>
</reference>
<feature type="domain" description="PLAT" evidence="4">
    <location>
        <begin position="2694"/>
        <end position="2813"/>
    </location>
</feature>
<feature type="compositionally biased region" description="Basic residues" evidence="3">
    <location>
        <begin position="1"/>
        <end position="18"/>
    </location>
</feature>
<feature type="domain" description="PLAT" evidence="4">
    <location>
        <begin position="1986"/>
        <end position="2108"/>
    </location>
</feature>
<evidence type="ECO:0000313" key="6">
    <source>
        <dbReference type="EMBL" id="KAK3579121.1"/>
    </source>
</evidence>
<dbReference type="InterPro" id="IPR003533">
    <property type="entry name" value="Doublecortin_dom"/>
</dbReference>
<feature type="domain" description="Doublecortin" evidence="5">
    <location>
        <begin position="223"/>
        <end position="302"/>
    </location>
</feature>
<feature type="domain" description="PLAT" evidence="4">
    <location>
        <begin position="982"/>
        <end position="1100"/>
    </location>
</feature>
<protein>
    <recommendedName>
        <fullName evidence="8">Lipoxygenase homology domain-containing protein 1</fullName>
    </recommendedName>
</protein>
<dbReference type="InterPro" id="IPR001024">
    <property type="entry name" value="PLAT/LH2_dom"/>
</dbReference>
<dbReference type="PROSITE" id="PS50309">
    <property type="entry name" value="DC"/>
    <property type="match status" value="2"/>
</dbReference>
<dbReference type="Gene3D" id="2.80.10.50">
    <property type="match status" value="1"/>
</dbReference>
<dbReference type="SMART" id="SM00537">
    <property type="entry name" value="DCX"/>
    <property type="match status" value="2"/>
</dbReference>
<evidence type="ECO:0000259" key="4">
    <source>
        <dbReference type="PROSITE" id="PS50095"/>
    </source>
</evidence>
<feature type="domain" description="PLAT" evidence="4">
    <location>
        <begin position="2118"/>
        <end position="2235"/>
    </location>
</feature>
<dbReference type="CDD" id="cd23312">
    <property type="entry name" value="beta-trefoil_FGF_RP1"/>
    <property type="match status" value="1"/>
</dbReference>
<dbReference type="Pfam" id="PF01477">
    <property type="entry name" value="PLAT"/>
    <property type="match status" value="17"/>
</dbReference>
<dbReference type="InterPro" id="IPR052970">
    <property type="entry name" value="Inner_ear_hair_cell_LOXHD"/>
</dbReference>
<feature type="domain" description="Doublecortin" evidence="5">
    <location>
        <begin position="83"/>
        <end position="155"/>
    </location>
</feature>
<keyword evidence="7" id="KW-1185">Reference proteome</keyword>
<feature type="domain" description="PLAT" evidence="4">
    <location>
        <begin position="3108"/>
        <end position="3227"/>
    </location>
</feature>
<dbReference type="Proteomes" id="UP001195483">
    <property type="component" value="Unassembled WGS sequence"/>
</dbReference>
<reference evidence="6" key="3">
    <citation type="submission" date="2023-05" db="EMBL/GenBank/DDBJ databases">
        <authorList>
            <person name="Smith C.H."/>
        </authorList>
    </citation>
    <scope>NUCLEOTIDE SEQUENCE</scope>
    <source>
        <strain evidence="6">CHS0354</strain>
        <tissue evidence="6">Mantle</tissue>
    </source>
</reference>
<organism evidence="6 7">
    <name type="scientific">Potamilus streckersoni</name>
    <dbReference type="NCBI Taxonomy" id="2493646"/>
    <lineage>
        <taxon>Eukaryota</taxon>
        <taxon>Metazoa</taxon>
        <taxon>Spiralia</taxon>
        <taxon>Lophotrochozoa</taxon>
        <taxon>Mollusca</taxon>
        <taxon>Bivalvia</taxon>
        <taxon>Autobranchia</taxon>
        <taxon>Heteroconchia</taxon>
        <taxon>Palaeoheterodonta</taxon>
        <taxon>Unionida</taxon>
        <taxon>Unionoidea</taxon>
        <taxon>Unionidae</taxon>
        <taxon>Ambleminae</taxon>
        <taxon>Lampsilini</taxon>
        <taxon>Potamilus</taxon>
    </lineage>
</organism>
<comment type="caution">
    <text evidence="6">The sequence shown here is derived from an EMBL/GenBank/DDBJ whole genome shotgun (WGS) entry which is preliminary data.</text>
</comment>
<feature type="coiled-coil region" evidence="2">
    <location>
        <begin position="311"/>
        <end position="338"/>
    </location>
</feature>
<dbReference type="SMART" id="SM00308">
    <property type="entry name" value="LH2"/>
    <property type="match status" value="12"/>
</dbReference>
<dbReference type="InterPro" id="IPR036572">
    <property type="entry name" value="Doublecortin_dom_sf"/>
</dbReference>
<dbReference type="EMBL" id="JAEAOA010001340">
    <property type="protein sequence ID" value="KAK3579121.1"/>
    <property type="molecule type" value="Genomic_DNA"/>
</dbReference>
<feature type="region of interest" description="Disordered" evidence="3">
    <location>
        <begin position="2532"/>
        <end position="2559"/>
    </location>
</feature>
<dbReference type="InterPro" id="IPR036392">
    <property type="entry name" value="PLAT/LH2_dom_sf"/>
</dbReference>
<dbReference type="Pfam" id="PF03607">
    <property type="entry name" value="DCX"/>
    <property type="match status" value="2"/>
</dbReference>
<feature type="domain" description="PLAT" evidence="4">
    <location>
        <begin position="1721"/>
        <end position="1835"/>
    </location>
</feature>
<dbReference type="Gene3D" id="2.60.60.20">
    <property type="entry name" value="PLAT/LH2 domain"/>
    <property type="match status" value="11"/>
</dbReference>
<dbReference type="PANTHER" id="PTHR45901">
    <property type="entry name" value="PROTEIN CBG12474"/>
    <property type="match status" value="1"/>
</dbReference>
<feature type="region of interest" description="Disordered" evidence="3">
    <location>
        <begin position="1113"/>
        <end position="1148"/>
    </location>
</feature>
<proteinExistence type="predicted"/>
<feature type="domain" description="PLAT" evidence="4">
    <location>
        <begin position="1171"/>
        <end position="1288"/>
    </location>
</feature>
<evidence type="ECO:0000256" key="3">
    <source>
        <dbReference type="SAM" id="MobiDB-lite"/>
    </source>
</evidence>
<dbReference type="PANTHER" id="PTHR45901:SF7">
    <property type="entry name" value="OXYGEN-REGULATED PROTEIN 1"/>
    <property type="match status" value="1"/>
</dbReference>
<feature type="domain" description="PLAT" evidence="4">
    <location>
        <begin position="2557"/>
        <end position="2684"/>
    </location>
</feature>
<feature type="domain" description="PLAT" evidence="4">
    <location>
        <begin position="337"/>
        <end position="453"/>
    </location>
</feature>
<feature type="domain" description="PLAT" evidence="4">
    <location>
        <begin position="2260"/>
        <end position="2377"/>
    </location>
</feature>
<dbReference type="GO" id="GO:0035556">
    <property type="term" value="P:intracellular signal transduction"/>
    <property type="evidence" value="ECO:0007669"/>
    <property type="project" value="InterPro"/>
</dbReference>
<evidence type="ECO:0000259" key="5">
    <source>
        <dbReference type="PROSITE" id="PS50309"/>
    </source>
</evidence>
<feature type="domain" description="PLAT" evidence="4">
    <location>
        <begin position="465"/>
        <end position="584"/>
    </location>
</feature>
<dbReference type="PROSITE" id="PS50095">
    <property type="entry name" value="PLAT"/>
    <property type="match status" value="19"/>
</dbReference>
<gene>
    <name evidence="6" type="ORF">CHS0354_022141</name>
</gene>
<feature type="domain" description="PLAT" evidence="4">
    <location>
        <begin position="1445"/>
        <end position="1563"/>
    </location>
</feature>
<feature type="domain" description="PLAT" evidence="4">
    <location>
        <begin position="2969"/>
        <end position="3088"/>
    </location>
</feature>
<feature type="domain" description="PLAT" evidence="4">
    <location>
        <begin position="1847"/>
        <end position="1963"/>
    </location>
</feature>
<accession>A0AAE0VIR2</accession>
<dbReference type="SUPFAM" id="SSF89837">
    <property type="entry name" value="Doublecortin (DC)"/>
    <property type="match status" value="2"/>
</dbReference>
<feature type="region of interest" description="Disordered" evidence="3">
    <location>
        <begin position="1"/>
        <end position="74"/>
    </location>
</feature>
<evidence type="ECO:0000313" key="7">
    <source>
        <dbReference type="Proteomes" id="UP001195483"/>
    </source>
</evidence>
<evidence type="ECO:0000256" key="2">
    <source>
        <dbReference type="SAM" id="Coils"/>
    </source>
</evidence>
<dbReference type="CDD" id="cd17070">
    <property type="entry name" value="DCX2_RP_like"/>
    <property type="match status" value="1"/>
</dbReference>
<feature type="domain" description="PLAT" evidence="4">
    <location>
        <begin position="1301"/>
        <end position="1423"/>
    </location>
</feature>
<dbReference type="InterPro" id="IPR008996">
    <property type="entry name" value="IL1/FGF"/>
</dbReference>